<keyword evidence="1" id="KW-1133">Transmembrane helix</keyword>
<evidence type="ECO:0000256" key="1">
    <source>
        <dbReference type="SAM" id="Phobius"/>
    </source>
</evidence>
<evidence type="ECO:0000313" key="3">
    <source>
        <dbReference type="Proteomes" id="UP000244934"/>
    </source>
</evidence>
<protein>
    <submittedName>
        <fullName evidence="2">Uncharacterized protein</fullName>
    </submittedName>
</protein>
<proteinExistence type="predicted"/>
<keyword evidence="1" id="KW-0472">Membrane</keyword>
<feature type="transmembrane region" description="Helical" evidence="1">
    <location>
        <begin position="6"/>
        <end position="23"/>
    </location>
</feature>
<dbReference type="RefSeq" id="WP_108841526.1">
    <property type="nucleotide sequence ID" value="NZ_ONZI01000001.1"/>
</dbReference>
<evidence type="ECO:0000313" key="2">
    <source>
        <dbReference type="EMBL" id="SPJ32699.1"/>
    </source>
</evidence>
<accession>A0A2R8CIG2</accession>
<gene>
    <name evidence="2" type="ORF">KSP9073_00700</name>
</gene>
<sequence length="191" mass="22375">MNWSVFAILTSPIITIVAGFFIFERQQRWTKKIEIYEETTELLGKIAKKNQDNEADIRELVSKEDYSFMSNELRLIQDEIDRFKTRAPIYKIFISKDSYLLIEEIFSKSKTYSEEIQKVLKNDEDKYLSAKEKLKAANSKMNDFNQYLSSSENLLRARIELDTNIMARISLIPSKVIIKKNTLLGKKTVLK</sequence>
<dbReference type="Proteomes" id="UP000244934">
    <property type="component" value="Unassembled WGS sequence"/>
</dbReference>
<keyword evidence="1" id="KW-0812">Transmembrane</keyword>
<organism evidence="2 3">
    <name type="scientific">Kushneria phyllosphaerae</name>
    <dbReference type="NCBI Taxonomy" id="2100822"/>
    <lineage>
        <taxon>Bacteria</taxon>
        <taxon>Pseudomonadati</taxon>
        <taxon>Pseudomonadota</taxon>
        <taxon>Gammaproteobacteria</taxon>
        <taxon>Oceanospirillales</taxon>
        <taxon>Halomonadaceae</taxon>
        <taxon>Kushneria</taxon>
    </lineage>
</organism>
<dbReference type="AlphaFoldDB" id="A0A2R8CIG2"/>
<name>A0A2R8CIG2_9GAMM</name>
<keyword evidence="3" id="KW-1185">Reference proteome</keyword>
<reference evidence="3" key="1">
    <citation type="submission" date="2018-03" db="EMBL/GenBank/DDBJ databases">
        <authorList>
            <person name="Navarro De La Torre S."/>
        </authorList>
    </citation>
    <scope>NUCLEOTIDE SEQUENCE [LARGE SCALE GENOMIC DNA]</scope>
    <source>
        <strain evidence="3">EAod3</strain>
    </source>
</reference>
<dbReference type="EMBL" id="ONZI01000001">
    <property type="protein sequence ID" value="SPJ32699.1"/>
    <property type="molecule type" value="Genomic_DNA"/>
</dbReference>